<keyword evidence="1" id="KW-0812">Transmembrane</keyword>
<sequence length="233" mass="27073">MENTKLENIKKYFQQSDDSANKLRKIMLFVIAFSLLTVLVSVGCLFYFYSLATSNIYVMDKGGNIATAFKQDIEGQKEVEIDNNVRIIYNTFFTYNSGNYRSQVNKGLNVMGEKGRLLFQTYKEAQWYNNVVQNNLDISSVIDSVKIDAHEKPYQFKAYGRQFIRRFNIVEVRRLWTQGEMYDVPRVMQKNPHGLEANLTITDNRTIKSDSIINRQQNQANLQTNQNTQQDGN</sequence>
<evidence type="ECO:0000313" key="2">
    <source>
        <dbReference type="EMBL" id="MBD3906763.1"/>
    </source>
</evidence>
<keyword evidence="3" id="KW-1185">Reference proteome</keyword>
<name>A0ABR8M855_9FLAO</name>
<proteinExistence type="predicted"/>
<feature type="transmembrane region" description="Helical" evidence="1">
    <location>
        <begin position="26"/>
        <end position="49"/>
    </location>
</feature>
<reference evidence="3" key="1">
    <citation type="submission" date="2023-07" db="EMBL/GenBank/DDBJ databases">
        <title>Description of novel Chryseobacterium sp. strain C-2.</title>
        <authorList>
            <person name="Saticioglu I.B."/>
        </authorList>
    </citation>
    <scope>NUCLEOTIDE SEQUENCE [LARGE SCALE GENOMIC DNA]</scope>
    <source>
        <strain evidence="3">C-2</strain>
    </source>
</reference>
<evidence type="ECO:0000256" key="1">
    <source>
        <dbReference type="SAM" id="Phobius"/>
    </source>
</evidence>
<keyword evidence="1" id="KW-0472">Membrane</keyword>
<keyword evidence="1" id="KW-1133">Transmembrane helix</keyword>
<dbReference type="EMBL" id="JACXXP010000040">
    <property type="protein sequence ID" value="MBD3906763.1"/>
    <property type="molecule type" value="Genomic_DNA"/>
</dbReference>
<evidence type="ECO:0008006" key="4">
    <source>
        <dbReference type="Google" id="ProtNLM"/>
    </source>
</evidence>
<dbReference type="RefSeq" id="WP_191181147.1">
    <property type="nucleotide sequence ID" value="NZ_JACXXP010000040.1"/>
</dbReference>
<organism evidence="2 3">
    <name type="scientific">Chryseobacterium muglaense</name>
    <dbReference type="NCBI Taxonomy" id="2893752"/>
    <lineage>
        <taxon>Bacteria</taxon>
        <taxon>Pseudomonadati</taxon>
        <taxon>Bacteroidota</taxon>
        <taxon>Flavobacteriia</taxon>
        <taxon>Flavobacteriales</taxon>
        <taxon>Weeksellaceae</taxon>
        <taxon>Chryseobacterium group</taxon>
        <taxon>Chryseobacterium</taxon>
    </lineage>
</organism>
<dbReference type="Proteomes" id="UP000603715">
    <property type="component" value="Unassembled WGS sequence"/>
</dbReference>
<comment type="caution">
    <text evidence="2">The sequence shown here is derived from an EMBL/GenBank/DDBJ whole genome shotgun (WGS) entry which is preliminary data.</text>
</comment>
<evidence type="ECO:0000313" key="3">
    <source>
        <dbReference type="Proteomes" id="UP000603715"/>
    </source>
</evidence>
<protein>
    <recommendedName>
        <fullName evidence="4">Bacteroides conjugative transposon TraK protein</fullName>
    </recommendedName>
</protein>
<accession>A0ABR8M855</accession>
<gene>
    <name evidence="2" type="ORF">IEW27_19445</name>
</gene>